<dbReference type="EMBL" id="MU806824">
    <property type="protein sequence ID" value="KAJ3832889.1"/>
    <property type="molecule type" value="Genomic_DNA"/>
</dbReference>
<evidence type="ECO:0000256" key="1">
    <source>
        <dbReference type="SAM" id="MobiDB-lite"/>
    </source>
</evidence>
<dbReference type="PROSITE" id="PS50879">
    <property type="entry name" value="RNASE_H_1"/>
    <property type="match status" value="1"/>
</dbReference>
<evidence type="ECO:0000259" key="2">
    <source>
        <dbReference type="PROSITE" id="PS50879"/>
    </source>
</evidence>
<feature type="region of interest" description="Disordered" evidence="1">
    <location>
        <begin position="30"/>
        <end position="52"/>
    </location>
</feature>
<name>A0AA38U5U9_9AGAR</name>
<evidence type="ECO:0000313" key="3">
    <source>
        <dbReference type="EMBL" id="KAJ3832889.1"/>
    </source>
</evidence>
<dbReference type="Pfam" id="PF00075">
    <property type="entry name" value="RNase_H"/>
    <property type="match status" value="1"/>
</dbReference>
<gene>
    <name evidence="3" type="ORF">F5878DRAFT_654512</name>
</gene>
<dbReference type="Proteomes" id="UP001163846">
    <property type="component" value="Unassembled WGS sequence"/>
</dbReference>
<accession>A0AA38U5U9</accession>
<dbReference type="InterPro" id="IPR036397">
    <property type="entry name" value="RNaseH_sf"/>
</dbReference>
<dbReference type="InterPro" id="IPR002156">
    <property type="entry name" value="RNaseH_domain"/>
</dbReference>
<sequence>MGVANHYEIQATVAKLRGRKGCTTFKWVKGHAGNQGNEKADRLANEGRQKTQPDEIDLSIERTFKLTGAKLKTITQSLAQKFIRRRKMQSQTYQKAIRRRDTQTAIEQTKAGVKEVWGLTPTDEAIWKSLRHKDFDHKTRIFLWMAMHNGYKIGKYWEKITDYQDRALCTHCNTTESMEHILLACQAPGQRELWDLTKQLWERTGQTWVDLSMGAILGCGLADIRNEKGERLSGKSRLWRILVSETAYLIWKLRCERVIGAKDIEVTQMKCKWQWTFDYRIRTDCMLTSKKFDTKQIPWKIVQSTWGKVVVRREELSEACGDTGVLSHTNTYFNGVVHNCISSGSFGSTLG</sequence>
<comment type="caution">
    <text evidence="3">The sequence shown here is derived from an EMBL/GenBank/DDBJ whole genome shotgun (WGS) entry which is preliminary data.</text>
</comment>
<dbReference type="GO" id="GO:0003676">
    <property type="term" value="F:nucleic acid binding"/>
    <property type="evidence" value="ECO:0007669"/>
    <property type="project" value="InterPro"/>
</dbReference>
<protein>
    <recommendedName>
        <fullName evidence="2">RNase H type-1 domain-containing protein</fullName>
    </recommendedName>
</protein>
<organism evidence="3 4">
    <name type="scientific">Lentinula raphanica</name>
    <dbReference type="NCBI Taxonomy" id="153919"/>
    <lineage>
        <taxon>Eukaryota</taxon>
        <taxon>Fungi</taxon>
        <taxon>Dikarya</taxon>
        <taxon>Basidiomycota</taxon>
        <taxon>Agaricomycotina</taxon>
        <taxon>Agaricomycetes</taxon>
        <taxon>Agaricomycetidae</taxon>
        <taxon>Agaricales</taxon>
        <taxon>Marasmiineae</taxon>
        <taxon>Omphalotaceae</taxon>
        <taxon>Lentinula</taxon>
    </lineage>
</organism>
<dbReference type="Gene3D" id="3.30.420.10">
    <property type="entry name" value="Ribonuclease H-like superfamily/Ribonuclease H"/>
    <property type="match status" value="1"/>
</dbReference>
<dbReference type="AlphaFoldDB" id="A0AA38U5U9"/>
<dbReference type="SUPFAM" id="SSF53098">
    <property type="entry name" value="Ribonuclease H-like"/>
    <property type="match status" value="1"/>
</dbReference>
<feature type="compositionally biased region" description="Basic and acidic residues" evidence="1">
    <location>
        <begin position="38"/>
        <end position="52"/>
    </location>
</feature>
<dbReference type="GO" id="GO:0004523">
    <property type="term" value="F:RNA-DNA hybrid ribonuclease activity"/>
    <property type="evidence" value="ECO:0007669"/>
    <property type="project" value="InterPro"/>
</dbReference>
<evidence type="ECO:0000313" key="4">
    <source>
        <dbReference type="Proteomes" id="UP001163846"/>
    </source>
</evidence>
<dbReference type="InterPro" id="IPR012337">
    <property type="entry name" value="RNaseH-like_sf"/>
</dbReference>
<proteinExistence type="predicted"/>
<feature type="domain" description="RNase H type-1" evidence="2">
    <location>
        <begin position="1"/>
        <end position="49"/>
    </location>
</feature>
<keyword evidence="4" id="KW-1185">Reference proteome</keyword>
<reference evidence="3" key="1">
    <citation type="submission" date="2022-08" db="EMBL/GenBank/DDBJ databases">
        <authorList>
            <consortium name="DOE Joint Genome Institute"/>
            <person name="Min B."/>
            <person name="Riley R."/>
            <person name="Sierra-Patev S."/>
            <person name="Naranjo-Ortiz M."/>
            <person name="Looney B."/>
            <person name="Konkel Z."/>
            <person name="Slot J.C."/>
            <person name="Sakamoto Y."/>
            <person name="Steenwyk J.L."/>
            <person name="Rokas A."/>
            <person name="Carro J."/>
            <person name="Camarero S."/>
            <person name="Ferreira P."/>
            <person name="Molpeceres G."/>
            <person name="Ruiz-Duenas F.J."/>
            <person name="Serrano A."/>
            <person name="Henrissat B."/>
            <person name="Drula E."/>
            <person name="Hughes K.W."/>
            <person name="Mata J.L."/>
            <person name="Ishikawa N.K."/>
            <person name="Vargas-Isla R."/>
            <person name="Ushijima S."/>
            <person name="Smith C.A."/>
            <person name="Ahrendt S."/>
            <person name="Andreopoulos W."/>
            <person name="He G."/>
            <person name="Labutti K."/>
            <person name="Lipzen A."/>
            <person name="Ng V."/>
            <person name="Sandor L."/>
            <person name="Barry K."/>
            <person name="Martinez A.T."/>
            <person name="Xiao Y."/>
            <person name="Gibbons J.G."/>
            <person name="Terashima K."/>
            <person name="Hibbett D.S."/>
            <person name="Grigoriev I.V."/>
        </authorList>
    </citation>
    <scope>NUCLEOTIDE SEQUENCE</scope>
    <source>
        <strain evidence="3">TFB9207</strain>
    </source>
</reference>